<comment type="similarity">
    <text evidence="2">Belongs to the NXF family.</text>
</comment>
<dbReference type="PANTHER" id="PTHR10662">
    <property type="entry name" value="NUCLEAR RNA EXPORT FACTOR"/>
    <property type="match status" value="1"/>
</dbReference>
<dbReference type="InterPro" id="IPR032710">
    <property type="entry name" value="NTF2-like_dom_sf"/>
</dbReference>
<comment type="subcellular location">
    <subcellularLocation>
        <location evidence="1">Nucleus</location>
    </subcellularLocation>
</comment>
<dbReference type="InterPro" id="IPR002075">
    <property type="entry name" value="NTF2_dom"/>
</dbReference>
<dbReference type="Gene3D" id="3.80.10.10">
    <property type="entry name" value="Ribonuclease Inhibitor"/>
    <property type="match status" value="1"/>
</dbReference>
<dbReference type="GO" id="GO:0003723">
    <property type="term" value="F:RNA binding"/>
    <property type="evidence" value="ECO:0007669"/>
    <property type="project" value="TreeGrafter"/>
</dbReference>
<gene>
    <name evidence="11" type="ORF">TTEB3V08_LOCUS1915</name>
</gene>
<evidence type="ECO:0000256" key="8">
    <source>
        <dbReference type="SAM" id="SignalP"/>
    </source>
</evidence>
<evidence type="ECO:0008006" key="12">
    <source>
        <dbReference type="Google" id="ProtNLM"/>
    </source>
</evidence>
<feature type="domain" description="TAP-C" evidence="10">
    <location>
        <begin position="655"/>
        <end position="710"/>
    </location>
</feature>
<dbReference type="InterPro" id="IPR018222">
    <property type="entry name" value="Nuclear_transport_factor_2_euk"/>
</dbReference>
<feature type="domain" description="NTF2" evidence="9">
    <location>
        <begin position="467"/>
        <end position="619"/>
    </location>
</feature>
<evidence type="ECO:0000256" key="5">
    <source>
        <dbReference type="ARBA" id="ARBA00022737"/>
    </source>
</evidence>
<dbReference type="GO" id="GO:0016973">
    <property type="term" value="P:poly(A)+ mRNA export from nucleus"/>
    <property type="evidence" value="ECO:0007669"/>
    <property type="project" value="TreeGrafter"/>
</dbReference>
<keyword evidence="4" id="KW-0433">Leucine-rich repeat</keyword>
<dbReference type="PROSITE" id="PS50177">
    <property type="entry name" value="NTF2_DOMAIN"/>
    <property type="match status" value="1"/>
</dbReference>
<dbReference type="Pfam" id="PF03943">
    <property type="entry name" value="TAP_C"/>
    <property type="match status" value="1"/>
</dbReference>
<evidence type="ECO:0000256" key="6">
    <source>
        <dbReference type="ARBA" id="ARBA00022816"/>
    </source>
</evidence>
<reference evidence="11" key="1">
    <citation type="submission" date="2020-11" db="EMBL/GenBank/DDBJ databases">
        <authorList>
            <person name="Tran Van P."/>
        </authorList>
    </citation>
    <scope>NUCLEOTIDE SEQUENCE</scope>
</reference>
<accession>A0A7R9IAE3</accession>
<dbReference type="Pfam" id="PF24048">
    <property type="entry name" value="LRR_NXF1-5"/>
    <property type="match status" value="1"/>
</dbReference>
<dbReference type="SUPFAM" id="SSF46934">
    <property type="entry name" value="UBA-like"/>
    <property type="match status" value="1"/>
</dbReference>
<dbReference type="SMART" id="SM00804">
    <property type="entry name" value="TAP_C"/>
    <property type="match status" value="1"/>
</dbReference>
<feature type="signal peptide" evidence="8">
    <location>
        <begin position="1"/>
        <end position="19"/>
    </location>
</feature>
<dbReference type="SUPFAM" id="SSF54427">
    <property type="entry name" value="NTF2-like"/>
    <property type="match status" value="1"/>
</dbReference>
<dbReference type="AlphaFoldDB" id="A0A7R9IAE3"/>
<organism evidence="11">
    <name type="scientific">Timema tahoe</name>
    <dbReference type="NCBI Taxonomy" id="61484"/>
    <lineage>
        <taxon>Eukaryota</taxon>
        <taxon>Metazoa</taxon>
        <taxon>Ecdysozoa</taxon>
        <taxon>Arthropoda</taxon>
        <taxon>Hexapoda</taxon>
        <taxon>Insecta</taxon>
        <taxon>Pterygota</taxon>
        <taxon>Neoptera</taxon>
        <taxon>Polyneoptera</taxon>
        <taxon>Phasmatodea</taxon>
        <taxon>Timematodea</taxon>
        <taxon>Timematoidea</taxon>
        <taxon>Timematidae</taxon>
        <taxon>Timema</taxon>
    </lineage>
</organism>
<keyword evidence="6" id="KW-0509">mRNA transport</keyword>
<evidence type="ECO:0000256" key="3">
    <source>
        <dbReference type="ARBA" id="ARBA00022448"/>
    </source>
</evidence>
<dbReference type="FunFam" id="1.10.8.10:FF:000018">
    <property type="entry name" value="Nuclear RNA export factor 1"/>
    <property type="match status" value="1"/>
</dbReference>
<dbReference type="PROSITE" id="PS51281">
    <property type="entry name" value="TAP_C"/>
    <property type="match status" value="1"/>
</dbReference>
<evidence type="ECO:0000256" key="1">
    <source>
        <dbReference type="ARBA" id="ARBA00004123"/>
    </source>
</evidence>
<dbReference type="PANTHER" id="PTHR10662:SF22">
    <property type="entry name" value="NUCLEAR RNA EXPORT FACTOR 1"/>
    <property type="match status" value="1"/>
</dbReference>
<dbReference type="PROSITE" id="PS51450">
    <property type="entry name" value="LRR"/>
    <property type="match status" value="2"/>
</dbReference>
<keyword evidence="8" id="KW-0732">Signal</keyword>
<dbReference type="InterPro" id="IPR032675">
    <property type="entry name" value="LRR_dom_sf"/>
</dbReference>
<dbReference type="GO" id="GO:0005634">
    <property type="term" value="C:nucleus"/>
    <property type="evidence" value="ECO:0007669"/>
    <property type="project" value="UniProtKB-SubCell"/>
</dbReference>
<keyword evidence="3" id="KW-0813">Transport</keyword>
<protein>
    <recommendedName>
        <fullName evidence="12">Nuclear RNA export factor 1</fullName>
    </recommendedName>
</protein>
<name>A0A7R9IAE3_9NEOP</name>
<dbReference type="InterPro" id="IPR001611">
    <property type="entry name" value="Leu-rich_rpt"/>
</dbReference>
<evidence type="ECO:0000256" key="7">
    <source>
        <dbReference type="ARBA" id="ARBA00023242"/>
    </source>
</evidence>
<dbReference type="SUPFAM" id="SSF52058">
    <property type="entry name" value="L domain-like"/>
    <property type="match status" value="1"/>
</dbReference>
<dbReference type="InterPro" id="IPR009060">
    <property type="entry name" value="UBA-like_sf"/>
</dbReference>
<dbReference type="Gene3D" id="3.10.450.50">
    <property type="match status" value="1"/>
</dbReference>
<dbReference type="EMBL" id="OE000427">
    <property type="protein sequence ID" value="CAD7453792.1"/>
    <property type="molecule type" value="Genomic_DNA"/>
</dbReference>
<evidence type="ECO:0000259" key="10">
    <source>
        <dbReference type="PROSITE" id="PS51281"/>
    </source>
</evidence>
<evidence type="ECO:0000259" key="9">
    <source>
        <dbReference type="PROSITE" id="PS50177"/>
    </source>
</evidence>
<dbReference type="Pfam" id="PF22602">
    <property type="entry name" value="NXF_NTF2"/>
    <property type="match status" value="1"/>
</dbReference>
<evidence type="ECO:0000313" key="11">
    <source>
        <dbReference type="EMBL" id="CAD7453792.1"/>
    </source>
</evidence>
<dbReference type="CDD" id="cd14342">
    <property type="entry name" value="UBA_TAP-C"/>
    <property type="match status" value="1"/>
</dbReference>
<dbReference type="InterPro" id="IPR030217">
    <property type="entry name" value="NXF_fam"/>
</dbReference>
<keyword evidence="7" id="KW-0539">Nucleus</keyword>
<sequence>MRMHTVLKGLVLRFNLFSCAEDLRQSGRRRDELNSSRTARADEVEILEWVAHRPPPSLCIRHCPESLSLLMNAALSPLLPQDTADQGTSSSLSSEVRLAGAVSLFFSPIQTTSWLIHNEYWNRVLSRLVNCQLETQHYSIPDLKVITVKVEAPFLRMILFSADKEIDPETRKASGRHSGVWQVNPKPQTIANPIGSINLDVPEVPSNPAPGHIMLDQTNAHQVIAGGSYSSFMVLMSKNDYWHKFIYQQEGNNTFFLARNCSGAIEKLCYSMLLVADPQGELITLQIVLGFTPVNSVKLNMQDNFSKTLQRRFEPLNRSLDLSEFHSDPQLAKIVYCPLSQPKTLYYILALAKKALSNILELNLSHNDIEDIKSLDLFSNSPLRILDLRYNQISDIDQLTSLQRVALVSLWLDRNPVCAKYGSENSYVNEIRIRIKTVKNVDGVVIGPIGFRRNHRNYMVRPSQNELVNDFIQHYFSLYDGDIRKKMQGLYHRDALYSLTATYLPGQTTSSTARLQEYMTESRNLRKLSDYTKSYNLLQHGQDRILEALCKLPPTQHDVYSFTVDVPFQSDNVLLINICGVFREMKATQTQPVRAFNRTFILLRMGEGEYQVTNEMVHISNATTEQNTKTFLHPLTSIPSVPTIASTADRVLTESEKAQMTQMFSQITEMNYQWSRKCLAEAYWDVKDGLITFVELYKLRRIPPEAFSKDEDSNKS</sequence>
<dbReference type="InterPro" id="IPR057125">
    <property type="entry name" value="NXF1/2/3/5-like_LRR"/>
</dbReference>
<proteinExistence type="inferred from homology"/>
<dbReference type="Gene3D" id="1.10.8.10">
    <property type="entry name" value="DNA helicase RuvA subunit, C-terminal domain"/>
    <property type="match status" value="1"/>
</dbReference>
<keyword evidence="5" id="KW-0677">Repeat</keyword>
<dbReference type="InterPro" id="IPR005637">
    <property type="entry name" value="TAP_C_dom"/>
</dbReference>
<evidence type="ECO:0000256" key="4">
    <source>
        <dbReference type="ARBA" id="ARBA00022614"/>
    </source>
</evidence>
<feature type="chain" id="PRO_5031543283" description="Nuclear RNA export factor 1" evidence="8">
    <location>
        <begin position="20"/>
        <end position="716"/>
    </location>
</feature>
<evidence type="ECO:0000256" key="2">
    <source>
        <dbReference type="ARBA" id="ARBA00009285"/>
    </source>
</evidence>